<dbReference type="OrthoDB" id="4543326at2"/>
<dbReference type="Gene3D" id="1.25.40.10">
    <property type="entry name" value="Tetratricopeptide repeat domain"/>
    <property type="match status" value="5"/>
</dbReference>
<dbReference type="Pfam" id="PF13424">
    <property type="entry name" value="TPR_12"/>
    <property type="match status" value="1"/>
</dbReference>
<dbReference type="AlphaFoldDB" id="A0A7K0D332"/>
<evidence type="ECO:0000256" key="3">
    <source>
        <dbReference type="PROSITE-ProRule" id="PRU00339"/>
    </source>
</evidence>
<dbReference type="PANTHER" id="PTHR45641">
    <property type="entry name" value="TETRATRICOPEPTIDE REPEAT PROTEIN (AFU_ORTHOLOGUE AFUA_6G03870)"/>
    <property type="match status" value="1"/>
</dbReference>
<gene>
    <name evidence="4" type="ORF">NRB20_32240</name>
</gene>
<accession>A0A7K0D332</accession>
<evidence type="ECO:0000256" key="2">
    <source>
        <dbReference type="ARBA" id="ARBA00022803"/>
    </source>
</evidence>
<evidence type="ECO:0000313" key="4">
    <source>
        <dbReference type="EMBL" id="MQY20128.1"/>
    </source>
</evidence>
<dbReference type="SMART" id="SM00028">
    <property type="entry name" value="TPR"/>
    <property type="match status" value="10"/>
</dbReference>
<proteinExistence type="predicted"/>
<evidence type="ECO:0000256" key="1">
    <source>
        <dbReference type="ARBA" id="ARBA00022737"/>
    </source>
</evidence>
<reference evidence="4 5" key="1">
    <citation type="submission" date="2019-10" db="EMBL/GenBank/DDBJ databases">
        <title>Nocardia macrotermitis sp. nov. and Nocardia aurantia sp. nov., isolated from the gut of fungus growing-termite Macrotermes natalensis.</title>
        <authorList>
            <person name="Benndorf R."/>
            <person name="Schwitalla J."/>
            <person name="Martin K."/>
            <person name="De Beer W."/>
            <person name="Kaster A.-K."/>
            <person name="Vollmers J."/>
            <person name="Poulsen M."/>
            <person name="Beemelmanns C."/>
        </authorList>
    </citation>
    <scope>NUCLEOTIDE SEQUENCE [LARGE SCALE GENOMIC DNA]</scope>
    <source>
        <strain evidence="4 5">RB20</strain>
    </source>
</reference>
<protein>
    <recommendedName>
        <fullName evidence="6">Tetratricopeptide repeat protein</fullName>
    </recommendedName>
</protein>
<dbReference type="RefSeq" id="WP_153410910.1">
    <property type="nucleotide sequence ID" value="NZ_WEGK01000006.1"/>
</dbReference>
<dbReference type="Proteomes" id="UP000438448">
    <property type="component" value="Unassembled WGS sequence"/>
</dbReference>
<organism evidence="4 5">
    <name type="scientific">Nocardia macrotermitis</name>
    <dbReference type="NCBI Taxonomy" id="2585198"/>
    <lineage>
        <taxon>Bacteria</taxon>
        <taxon>Bacillati</taxon>
        <taxon>Actinomycetota</taxon>
        <taxon>Actinomycetes</taxon>
        <taxon>Mycobacteriales</taxon>
        <taxon>Nocardiaceae</taxon>
        <taxon>Nocardia</taxon>
    </lineage>
</organism>
<keyword evidence="5" id="KW-1185">Reference proteome</keyword>
<dbReference type="EMBL" id="WEGK01000006">
    <property type="protein sequence ID" value="MQY20128.1"/>
    <property type="molecule type" value="Genomic_DNA"/>
</dbReference>
<dbReference type="InterPro" id="IPR019734">
    <property type="entry name" value="TPR_rpt"/>
</dbReference>
<feature type="repeat" description="TPR" evidence="3">
    <location>
        <begin position="491"/>
        <end position="524"/>
    </location>
</feature>
<dbReference type="InterPro" id="IPR011990">
    <property type="entry name" value="TPR-like_helical_dom_sf"/>
</dbReference>
<keyword evidence="1" id="KW-0677">Repeat</keyword>
<dbReference type="SUPFAM" id="SSF48452">
    <property type="entry name" value="TPR-like"/>
    <property type="match status" value="3"/>
</dbReference>
<comment type="caution">
    <text evidence="4">The sequence shown here is derived from an EMBL/GenBank/DDBJ whole genome shotgun (WGS) entry which is preliminary data.</text>
</comment>
<evidence type="ECO:0008006" key="6">
    <source>
        <dbReference type="Google" id="ProtNLM"/>
    </source>
</evidence>
<keyword evidence="2 3" id="KW-0802">TPR repeat</keyword>
<sequence>MGAEDIEIAETLFQAGVEALQQEHTTRAIDLLDQARMLCTANELDDDTALCLYWIGLAHLQAEDPAAAAEAFVEAIGLLDEDSELCTDCAHFAANALDMSGRTEKSIPYLQQAIRGYHTLECLGDEAQCTSELALALADTGEVRSGYRTMSEAAAKFIAAENLSEAAECHHAAGDMALADEDAAAACEQYLAATRLYRQTDAAESRQALAECGRTLAEILAELGRTAEAIEEFRAAAAVHRALEDHLQAGDCHRRIGMLLLEIGRIDAATREFGLSTDEFAAAGEPGITADMAIVQGSMAQNLGRYDEARAAFVRARDCHLTTENEIQIARCDMELATLRLSQGDPDGIAERTLRQCRDLFRAADEHKLLAHALHHLGSAALQRGGYAEALELATITLPLAARCDDPEFHAHCRSNRAAALLHMGEYDSAARESAAARLELERIGSWPLAAACRATEGACLQQLGRYDEAEQALTEALVAQRSFGTHTHEAATEHHLGLLFMQTGRLDRAIASFHRSIAIFTEIGRTADLAQAQANLGGVHMKKANYADAAAAFRHAAADLERTGFPDRAAACRQNLGVAILMQGHTSEGLALLESSLSHFESDPAFRANTTACHRNIGIAHRTCGNYELALRHLARARELNVTLGTTIDVAFIDILAAETTLMRPDGPLRPALDLALPAMLYLESRRVQLADAAGRIGTAALYSTLQALLFDWVDRLADAALMAELIEVLLNVGVPGGPPPDSTTTELAVLILETLSAQPDPEPQAVSETAGRPSDAVRAIVAGATLPVRPPPLLRMPDGTIALHRYIRAADERYGGFDRPPDLPTW</sequence>
<dbReference type="PROSITE" id="PS50005">
    <property type="entry name" value="TPR"/>
    <property type="match status" value="1"/>
</dbReference>
<name>A0A7K0D332_9NOCA</name>
<dbReference type="PANTHER" id="PTHR45641:SF19">
    <property type="entry name" value="NEPHROCYSTIN-3"/>
    <property type="match status" value="1"/>
</dbReference>
<evidence type="ECO:0000313" key="5">
    <source>
        <dbReference type="Proteomes" id="UP000438448"/>
    </source>
</evidence>